<organism evidence="2 3">
    <name type="scientific">Mycena alexandri</name>
    <dbReference type="NCBI Taxonomy" id="1745969"/>
    <lineage>
        <taxon>Eukaryota</taxon>
        <taxon>Fungi</taxon>
        <taxon>Dikarya</taxon>
        <taxon>Basidiomycota</taxon>
        <taxon>Agaricomycotina</taxon>
        <taxon>Agaricomycetes</taxon>
        <taxon>Agaricomycetidae</taxon>
        <taxon>Agaricales</taxon>
        <taxon>Marasmiineae</taxon>
        <taxon>Mycenaceae</taxon>
        <taxon>Mycena</taxon>
    </lineage>
</organism>
<comment type="caution">
    <text evidence="2">The sequence shown here is derived from an EMBL/GenBank/DDBJ whole genome shotgun (WGS) entry which is preliminary data.</text>
</comment>
<protein>
    <submittedName>
        <fullName evidence="2">Uncharacterized protein</fullName>
    </submittedName>
</protein>
<dbReference type="EMBL" id="JARJCM010000329">
    <property type="protein sequence ID" value="KAJ7018649.1"/>
    <property type="molecule type" value="Genomic_DNA"/>
</dbReference>
<evidence type="ECO:0000313" key="2">
    <source>
        <dbReference type="EMBL" id="KAJ7018649.1"/>
    </source>
</evidence>
<dbReference type="AlphaFoldDB" id="A0AAD6RZW9"/>
<feature type="compositionally biased region" description="Polar residues" evidence="1">
    <location>
        <begin position="145"/>
        <end position="161"/>
    </location>
</feature>
<keyword evidence="3" id="KW-1185">Reference proteome</keyword>
<gene>
    <name evidence="2" type="ORF">C8F04DRAFT_1325849</name>
</gene>
<evidence type="ECO:0000256" key="1">
    <source>
        <dbReference type="SAM" id="MobiDB-lite"/>
    </source>
</evidence>
<sequence>MRAPRTHLVDVPVLEFKAETPILARNLLQMRGEYLAIPNKYDILGLSPALVFSSEPGLNRKSARVGELLELARAALYFKNVLLHDNSMVFNGTIVARATRSNPVLEQTPRSIQIPARSKFPLEYQTLLEQTPRSSKVPARVPNSARANSPLEQSTRSSPKLHSSKVPAELESSAGVNSRLKPSPAFEPLNQSASRSDMIAVNASKLHSCLSQVNEMPISTVVVRPILDRIKRARPVPVISSALNDTEGSKTLPEIALGVAYMLA</sequence>
<name>A0AAD6RZW9_9AGAR</name>
<feature type="region of interest" description="Disordered" evidence="1">
    <location>
        <begin position="130"/>
        <end position="191"/>
    </location>
</feature>
<accession>A0AAD6RZW9</accession>
<proteinExistence type="predicted"/>
<reference evidence="2" key="1">
    <citation type="submission" date="2023-03" db="EMBL/GenBank/DDBJ databases">
        <title>Massive genome expansion in bonnet fungi (Mycena s.s.) driven by repeated elements and novel gene families across ecological guilds.</title>
        <authorList>
            <consortium name="Lawrence Berkeley National Laboratory"/>
            <person name="Harder C.B."/>
            <person name="Miyauchi S."/>
            <person name="Viragh M."/>
            <person name="Kuo A."/>
            <person name="Thoen E."/>
            <person name="Andreopoulos B."/>
            <person name="Lu D."/>
            <person name="Skrede I."/>
            <person name="Drula E."/>
            <person name="Henrissat B."/>
            <person name="Morin E."/>
            <person name="Kohler A."/>
            <person name="Barry K."/>
            <person name="LaButti K."/>
            <person name="Morin E."/>
            <person name="Salamov A."/>
            <person name="Lipzen A."/>
            <person name="Mereny Z."/>
            <person name="Hegedus B."/>
            <person name="Baldrian P."/>
            <person name="Stursova M."/>
            <person name="Weitz H."/>
            <person name="Taylor A."/>
            <person name="Grigoriev I.V."/>
            <person name="Nagy L.G."/>
            <person name="Martin F."/>
            <person name="Kauserud H."/>
        </authorList>
    </citation>
    <scope>NUCLEOTIDE SEQUENCE</scope>
    <source>
        <strain evidence="2">CBHHK200</strain>
    </source>
</reference>
<dbReference type="Proteomes" id="UP001218188">
    <property type="component" value="Unassembled WGS sequence"/>
</dbReference>
<evidence type="ECO:0000313" key="3">
    <source>
        <dbReference type="Proteomes" id="UP001218188"/>
    </source>
</evidence>